<keyword evidence="2" id="KW-1133">Transmembrane helix</keyword>
<accession>A0A8J4WD24</accession>
<proteinExistence type="predicted"/>
<feature type="region of interest" description="Disordered" evidence="1">
    <location>
        <begin position="74"/>
        <end position="202"/>
    </location>
</feature>
<evidence type="ECO:0000313" key="3">
    <source>
        <dbReference type="EMBL" id="KAF5395094.1"/>
    </source>
</evidence>
<gene>
    <name evidence="3" type="ORF">PHET_07896</name>
</gene>
<feature type="transmembrane region" description="Helical" evidence="2">
    <location>
        <begin position="503"/>
        <end position="525"/>
    </location>
</feature>
<feature type="compositionally biased region" description="Low complexity" evidence="1">
    <location>
        <begin position="166"/>
        <end position="178"/>
    </location>
</feature>
<evidence type="ECO:0000256" key="2">
    <source>
        <dbReference type="SAM" id="Phobius"/>
    </source>
</evidence>
<feature type="compositionally biased region" description="Basic and acidic residues" evidence="1">
    <location>
        <begin position="181"/>
        <end position="193"/>
    </location>
</feature>
<organism evidence="3 4">
    <name type="scientific">Paragonimus heterotremus</name>
    <dbReference type="NCBI Taxonomy" id="100268"/>
    <lineage>
        <taxon>Eukaryota</taxon>
        <taxon>Metazoa</taxon>
        <taxon>Spiralia</taxon>
        <taxon>Lophotrochozoa</taxon>
        <taxon>Platyhelminthes</taxon>
        <taxon>Trematoda</taxon>
        <taxon>Digenea</taxon>
        <taxon>Plagiorchiida</taxon>
        <taxon>Troglotremata</taxon>
        <taxon>Troglotrematidae</taxon>
        <taxon>Paragonimus</taxon>
    </lineage>
</organism>
<feature type="compositionally biased region" description="Basic and acidic residues" evidence="1">
    <location>
        <begin position="25"/>
        <end position="45"/>
    </location>
</feature>
<protein>
    <submittedName>
        <fullName evidence="3">Uncharacterized protein</fullName>
    </submittedName>
</protein>
<dbReference type="Proteomes" id="UP000748531">
    <property type="component" value="Unassembled WGS sequence"/>
</dbReference>
<sequence>MLSSLKRRLTQSRNKHQSSFTAVKPSERQQRTKPNETMESSHYEQLHLSASPKPQYVPILPSDALQSSSLRLNSKTNGHITDHDSAFQPSKNGVPITQPPGTIPMVEKSDLHSDSGHFSPNLEPGPLDSSSAKDNSRYESRPIHNRHSAVSTGTNSPGSEDFRGGSSTSYMSPASSSSITKDSRTEDEVEKLLRNSSPENNLQVNGHLVSNCVSSPPAPECPSGPRKCKPGIACKTDTEHRFSDQPRTEEAATQTLEALQKSNQATSRSVDLSDTSQLAKLTIQPTVVTNGVRETNAVTRSSFHSFSSPRWNGLNDSMLQTSRMVAGTTIQEEELETDEHTQSQASAQATLSSKPVIVAGNLPVASKQPYSLPSHLDPNLAAAVAQVSDETGTSAAELVAGLAEVRRRPTDARNRLRRLGQEPIYRFGQTKEMFAESDGLPNHVSNRLSLPANINLPPHLWRRATQFLEEPMSRRERRCSLSEIGFGKLESYAKLDMLGQVRFLPLLHFLLVSNVIASTLLSFCFRMLNNTVRELDVRSLSVPIHLWVS</sequence>
<keyword evidence="2" id="KW-0472">Membrane</keyword>
<dbReference type="OrthoDB" id="6263273at2759"/>
<dbReference type="EMBL" id="LUCH01017321">
    <property type="protein sequence ID" value="KAF5395094.1"/>
    <property type="molecule type" value="Genomic_DNA"/>
</dbReference>
<feature type="compositionally biased region" description="Basic residues" evidence="1">
    <location>
        <begin position="1"/>
        <end position="16"/>
    </location>
</feature>
<evidence type="ECO:0000313" key="4">
    <source>
        <dbReference type="Proteomes" id="UP000748531"/>
    </source>
</evidence>
<feature type="compositionally biased region" description="Polar residues" evidence="1">
    <location>
        <begin position="148"/>
        <end position="158"/>
    </location>
</feature>
<comment type="caution">
    <text evidence="3">The sequence shown here is derived from an EMBL/GenBank/DDBJ whole genome shotgun (WGS) entry which is preliminary data.</text>
</comment>
<keyword evidence="2" id="KW-0812">Transmembrane</keyword>
<name>A0A8J4WD24_9TREM</name>
<feature type="region of interest" description="Disordered" evidence="1">
    <location>
        <begin position="1"/>
        <end position="57"/>
    </location>
</feature>
<evidence type="ECO:0000256" key="1">
    <source>
        <dbReference type="SAM" id="MobiDB-lite"/>
    </source>
</evidence>
<reference evidence="3" key="1">
    <citation type="submission" date="2019-05" db="EMBL/GenBank/DDBJ databases">
        <title>Annotation for the trematode Paragonimus heterotremus.</title>
        <authorList>
            <person name="Choi Y.-J."/>
        </authorList>
    </citation>
    <scope>NUCLEOTIDE SEQUENCE</scope>
    <source>
        <strain evidence="3">LC</strain>
    </source>
</reference>
<dbReference type="AlphaFoldDB" id="A0A8J4WD24"/>
<keyword evidence="4" id="KW-1185">Reference proteome</keyword>